<gene>
    <name evidence="2" type="ordered locus">TK0417</name>
</gene>
<dbReference type="Proteomes" id="UP000000536">
    <property type="component" value="Chromosome"/>
</dbReference>
<dbReference type="PATRIC" id="fig|69014.16.peg.410"/>
<dbReference type="InterPro" id="IPR036259">
    <property type="entry name" value="MFS_trans_sf"/>
</dbReference>
<evidence type="ECO:0000256" key="1">
    <source>
        <dbReference type="SAM" id="Phobius"/>
    </source>
</evidence>
<dbReference type="AlphaFoldDB" id="Q5JD12"/>
<keyword evidence="1" id="KW-1133">Transmembrane helix</keyword>
<dbReference type="KEGG" id="tko:TK0417"/>
<dbReference type="STRING" id="69014.TK0417"/>
<keyword evidence="1" id="KW-0472">Membrane</keyword>
<dbReference type="InParanoid" id="Q5JD12"/>
<dbReference type="RefSeq" id="WP_011249372.1">
    <property type="nucleotide sequence ID" value="NC_006624.1"/>
</dbReference>
<organism evidence="2 3">
    <name type="scientific">Thermococcus kodakarensis (strain ATCC BAA-918 / JCM 12380 / KOD1)</name>
    <name type="common">Pyrococcus kodakaraensis (strain KOD1)</name>
    <dbReference type="NCBI Taxonomy" id="69014"/>
    <lineage>
        <taxon>Archaea</taxon>
        <taxon>Methanobacteriati</taxon>
        <taxon>Methanobacteriota</taxon>
        <taxon>Thermococci</taxon>
        <taxon>Thermococcales</taxon>
        <taxon>Thermococcaceae</taxon>
        <taxon>Thermococcus</taxon>
    </lineage>
</organism>
<feature type="transmembrane region" description="Helical" evidence="1">
    <location>
        <begin position="7"/>
        <end position="28"/>
    </location>
</feature>
<dbReference type="EnsemblBacteria" id="BAD84606">
    <property type="protein sequence ID" value="BAD84606"/>
    <property type="gene ID" value="TK0417"/>
</dbReference>
<protein>
    <submittedName>
        <fullName evidence="2">Hypothetical membrane protein</fullName>
    </submittedName>
</protein>
<proteinExistence type="predicted"/>
<name>Q5JD12_THEKO</name>
<dbReference type="EMBL" id="AP006878">
    <property type="protein sequence ID" value="BAD84606.1"/>
    <property type="molecule type" value="Genomic_DNA"/>
</dbReference>
<keyword evidence="1" id="KW-0812">Transmembrane</keyword>
<sequence>MKSLISLYAFSAMIAPVLTWFILGAVIVNYGTGALMKVSGLVSIVMGMLSLFGFREYYNYKNAALIIVNMEDIPRLAKALKEREGR</sequence>
<dbReference type="SUPFAM" id="SSF103473">
    <property type="entry name" value="MFS general substrate transporter"/>
    <property type="match status" value="1"/>
</dbReference>
<feature type="transmembrane region" description="Helical" evidence="1">
    <location>
        <begin position="34"/>
        <end position="54"/>
    </location>
</feature>
<dbReference type="HOGENOM" id="CLU_2490623_0_0_2"/>
<evidence type="ECO:0000313" key="2">
    <source>
        <dbReference type="EMBL" id="BAD84606.1"/>
    </source>
</evidence>
<evidence type="ECO:0000313" key="3">
    <source>
        <dbReference type="Proteomes" id="UP000000536"/>
    </source>
</evidence>
<keyword evidence="3" id="KW-1185">Reference proteome</keyword>
<accession>Q5JD12</accession>
<reference evidence="2 3" key="1">
    <citation type="journal article" date="2005" name="Genome Res.">
        <title>Complete genome sequence of the hyperthermophilic archaeon Thermococcus kodakaraensis KOD1 and comparison with Pyrococcus genomes.</title>
        <authorList>
            <person name="Fukui T."/>
            <person name="Atomi H."/>
            <person name="Kanai T."/>
            <person name="Matsumi R."/>
            <person name="Fujiwara S."/>
            <person name="Imanaka T."/>
        </authorList>
    </citation>
    <scope>NUCLEOTIDE SEQUENCE [LARGE SCALE GENOMIC DNA]</scope>
    <source>
        <strain evidence="3">ATCC BAA-918 / JCM 12380 / KOD1</strain>
    </source>
</reference>
<dbReference type="GeneID" id="78446927"/>